<dbReference type="Gene3D" id="4.10.60.10">
    <property type="entry name" value="Zinc finger, CCHC-type"/>
    <property type="match status" value="1"/>
</dbReference>
<dbReference type="GO" id="GO:0000724">
    <property type="term" value="P:double-strand break repair via homologous recombination"/>
    <property type="evidence" value="ECO:0007669"/>
    <property type="project" value="TreeGrafter"/>
</dbReference>
<dbReference type="EMBL" id="BNCP01000042">
    <property type="protein sequence ID" value="GIL88061.1"/>
    <property type="molecule type" value="Genomic_DNA"/>
</dbReference>
<keyword evidence="4" id="KW-0347">Helicase</keyword>
<dbReference type="GO" id="GO:0003676">
    <property type="term" value="F:nucleic acid binding"/>
    <property type="evidence" value="ECO:0007669"/>
    <property type="project" value="InterPro"/>
</dbReference>
<organism evidence="13 14">
    <name type="scientific">Volvox reticuliferus</name>
    <dbReference type="NCBI Taxonomy" id="1737510"/>
    <lineage>
        <taxon>Eukaryota</taxon>
        <taxon>Viridiplantae</taxon>
        <taxon>Chlorophyta</taxon>
        <taxon>core chlorophytes</taxon>
        <taxon>Chlorophyceae</taxon>
        <taxon>CS clade</taxon>
        <taxon>Chlamydomonadales</taxon>
        <taxon>Volvocaceae</taxon>
        <taxon>Volvox</taxon>
    </lineage>
</organism>
<dbReference type="InterPro" id="IPR036875">
    <property type="entry name" value="Znf_CCHC_sf"/>
</dbReference>
<evidence type="ECO:0000256" key="1">
    <source>
        <dbReference type="ARBA" id="ARBA00005446"/>
    </source>
</evidence>
<feature type="compositionally biased region" description="Gly residues" evidence="9">
    <location>
        <begin position="229"/>
        <end position="239"/>
    </location>
</feature>
<keyword evidence="2" id="KW-0547">Nucleotide-binding</keyword>
<dbReference type="Proteomes" id="UP000747110">
    <property type="component" value="Unassembled WGS sequence"/>
</dbReference>
<comment type="catalytic activity">
    <reaction evidence="6">
        <text>Couples ATP hydrolysis with the unwinding of duplex DNA by translocating in the 3'-5' direction.</text>
        <dbReference type="EC" id="5.6.2.4"/>
    </reaction>
</comment>
<dbReference type="NCBIfam" id="TIGR00614">
    <property type="entry name" value="recQ_fam"/>
    <property type="match status" value="1"/>
</dbReference>
<dbReference type="OrthoDB" id="10261556at2759"/>
<dbReference type="AlphaFoldDB" id="A0A8J4CT50"/>
<evidence type="ECO:0000313" key="13">
    <source>
        <dbReference type="EMBL" id="GIL88061.1"/>
    </source>
</evidence>
<dbReference type="InterPro" id="IPR027417">
    <property type="entry name" value="P-loop_NTPase"/>
</dbReference>
<evidence type="ECO:0000256" key="2">
    <source>
        <dbReference type="ARBA" id="ARBA00022741"/>
    </source>
</evidence>
<dbReference type="PROSITE" id="PS50158">
    <property type="entry name" value="ZF_CCHC"/>
    <property type="match status" value="1"/>
</dbReference>
<dbReference type="GO" id="GO:0005737">
    <property type="term" value="C:cytoplasm"/>
    <property type="evidence" value="ECO:0007669"/>
    <property type="project" value="TreeGrafter"/>
</dbReference>
<feature type="domain" description="Helicase C-terminal" evidence="12">
    <location>
        <begin position="523"/>
        <end position="666"/>
    </location>
</feature>
<dbReference type="SMART" id="SM00343">
    <property type="entry name" value="ZnF_C2HC"/>
    <property type="match status" value="1"/>
</dbReference>
<dbReference type="SUPFAM" id="SSF52540">
    <property type="entry name" value="P-loop containing nucleoside triphosphate hydrolases"/>
    <property type="match status" value="1"/>
</dbReference>
<keyword evidence="8" id="KW-0862">Zinc</keyword>
<evidence type="ECO:0000259" key="12">
    <source>
        <dbReference type="PROSITE" id="PS51194"/>
    </source>
</evidence>
<sequence>MADMISAGADGTVPLTVRPAKRARRTSTLSASADGITTARGAHGGGGCGATAPVVVAAPSAAAAAATGGAPSAPSRRPIHTVRDGRGNFVKIANSGSRPKHSFRFEGRSAAADRALKASQTRRRRIINGKVVITGGRVPHAAGQGAEFLEGFGQGSRCFKCGATGHWARDCPGTHGLDSPSKRAEKQMQQQQGQQQQGQQQQGQQQQGQQQQGQGGRQGSEAVATAGERAGGGAGGGGGEGLGFGGGGNFVMKARGGNGVVTAHPQEPLQLCQLVPGMPSPDQIAIDPRVVSDDQLAVLLRTVWGHHGFRGRQLELVRAVLEGRSMLAVLPTGAGKSLTYQLPAILLPGVTLVVSPLLALMDDQLANLPACLQGRGACLSGGQTKEQVDAALAGATRGSVKLLYVAPEKLLTPWLLAALRRLNISLIAVDEAHCVSEWGHSFRPAYLRLGHVLRCVLQPRCVLGLTATATTPTADEVASVLGLAPGAVMRESPLRQNLRLKVLHMQPGASESGASRTALLQLLRSQELAAVQSVLVYVAMQWQADEVAGWLQSTHGISASSYHAGRPISERSAVALSFRTGRTRVVVATVAFGMGVDHPSIGAVVHLQMPRSLEDYVQQAGRAGRDGREAKCYLFLDDQDYKRYRSLLYSGSSELSAVEAFLKRVFAPQPLLPPPSATAADGGEGSGGGGGGGSSFGVLQLNTTASELDLGEEVMETIMSYLQQDEPAAPPAAAAAVRDGGGGGGGGGYVSVLPSCAARLHVYFHRAAPAALAGKWPVVAAMLNCRPPLKVHRGCYKVDMEALVAAGAGGGISSSQALRQLSQLAGLGQIHFEPVQKLKAISWQLLRRPSPPPEWAPVGGGGGGGGGAVAAGVSALAARIHGRLEAQTAGAAARLDMVWGLMAGAFLAGASCQEQEAFLRPRITSYFDSPYDQRQQPAPALAAPALPRSPPGCPPLPLAPRSSSLVLEVEAFLTGSKARAAAMSVPLTPVAVARILHGLAGPAFPPDAWRKCHEWGRFKAVDFAYVRAVAAMVLARRAAAAVGGIGGGGNGCRKRRLRGGGREEEEEEEGEKGEWETGRGAVADRAAAASAGAAEEEQDVYVL</sequence>
<reference evidence="13" key="1">
    <citation type="journal article" date="2021" name="Proc. Natl. Acad. Sci. U.S.A.">
        <title>Three genomes in the algal genus Volvox reveal the fate of a haploid sex-determining region after a transition to homothallism.</title>
        <authorList>
            <person name="Yamamoto K."/>
            <person name="Hamaji T."/>
            <person name="Kawai-Toyooka H."/>
            <person name="Matsuzaki R."/>
            <person name="Takahashi F."/>
            <person name="Nishimura Y."/>
            <person name="Kawachi M."/>
            <person name="Noguchi H."/>
            <person name="Minakuchi Y."/>
            <person name="Umen J.G."/>
            <person name="Toyoda A."/>
            <person name="Nozaki H."/>
        </authorList>
    </citation>
    <scope>NUCLEOTIDE SEQUENCE</scope>
    <source>
        <strain evidence="13">NIES-3786</strain>
    </source>
</reference>
<feature type="region of interest" description="Disordered" evidence="9">
    <location>
        <begin position="20"/>
        <end position="46"/>
    </location>
</feature>
<evidence type="ECO:0000259" key="11">
    <source>
        <dbReference type="PROSITE" id="PS51192"/>
    </source>
</evidence>
<evidence type="ECO:0000256" key="3">
    <source>
        <dbReference type="ARBA" id="ARBA00022801"/>
    </source>
</evidence>
<feature type="region of interest" description="Disordered" evidence="9">
    <location>
        <begin position="66"/>
        <end position="85"/>
    </location>
</feature>
<dbReference type="GO" id="GO:0043138">
    <property type="term" value="F:3'-5' DNA helicase activity"/>
    <property type="evidence" value="ECO:0007669"/>
    <property type="project" value="UniProtKB-EC"/>
</dbReference>
<dbReference type="InterPro" id="IPR014001">
    <property type="entry name" value="Helicase_ATP-bd"/>
</dbReference>
<dbReference type="PROSITE" id="PS51192">
    <property type="entry name" value="HELICASE_ATP_BIND_1"/>
    <property type="match status" value="1"/>
</dbReference>
<dbReference type="SUPFAM" id="SSF57756">
    <property type="entry name" value="Retrovirus zinc finger-like domains"/>
    <property type="match status" value="1"/>
</dbReference>
<evidence type="ECO:0000256" key="6">
    <source>
        <dbReference type="ARBA" id="ARBA00034617"/>
    </source>
</evidence>
<proteinExistence type="inferred from homology"/>
<dbReference type="GO" id="GO:0005634">
    <property type="term" value="C:nucleus"/>
    <property type="evidence" value="ECO:0007669"/>
    <property type="project" value="TreeGrafter"/>
</dbReference>
<feature type="domain" description="CCHC-type" evidence="10">
    <location>
        <begin position="157"/>
        <end position="172"/>
    </location>
</feature>
<feature type="region of interest" description="Disordered" evidence="9">
    <location>
        <begin position="172"/>
        <end position="239"/>
    </location>
</feature>
<dbReference type="GO" id="GO:0005524">
    <property type="term" value="F:ATP binding"/>
    <property type="evidence" value="ECO:0007669"/>
    <property type="project" value="UniProtKB-KW"/>
</dbReference>
<dbReference type="SMART" id="SM00490">
    <property type="entry name" value="HELICc"/>
    <property type="match status" value="1"/>
</dbReference>
<dbReference type="InterPro" id="IPR001878">
    <property type="entry name" value="Znf_CCHC"/>
</dbReference>
<feature type="domain" description="Helicase ATP-binding" evidence="11">
    <location>
        <begin position="317"/>
        <end position="487"/>
    </location>
</feature>
<feature type="region of interest" description="Disordered" evidence="9">
    <location>
        <begin position="673"/>
        <end position="694"/>
    </location>
</feature>
<name>A0A8J4CT50_9CHLO</name>
<dbReference type="GO" id="GO:0005694">
    <property type="term" value="C:chromosome"/>
    <property type="evidence" value="ECO:0007669"/>
    <property type="project" value="TreeGrafter"/>
</dbReference>
<comment type="caution">
    <text evidence="13">The sequence shown here is derived from an EMBL/GenBank/DDBJ whole genome shotgun (WGS) entry which is preliminary data.</text>
</comment>
<evidence type="ECO:0000313" key="14">
    <source>
        <dbReference type="Proteomes" id="UP000747110"/>
    </source>
</evidence>
<accession>A0A8J4CT50</accession>
<dbReference type="PROSITE" id="PS51194">
    <property type="entry name" value="HELICASE_CTER"/>
    <property type="match status" value="1"/>
</dbReference>
<feature type="compositionally biased region" description="Gly residues" evidence="9">
    <location>
        <begin position="682"/>
        <end position="694"/>
    </location>
</feature>
<dbReference type="Pfam" id="PF00271">
    <property type="entry name" value="Helicase_C"/>
    <property type="match status" value="1"/>
</dbReference>
<dbReference type="GO" id="GO:0016787">
    <property type="term" value="F:hydrolase activity"/>
    <property type="evidence" value="ECO:0007669"/>
    <property type="project" value="UniProtKB-KW"/>
</dbReference>
<feature type="compositionally biased region" description="Acidic residues" evidence="9">
    <location>
        <begin position="1094"/>
        <end position="1103"/>
    </location>
</feature>
<dbReference type="InterPro" id="IPR011545">
    <property type="entry name" value="DEAD/DEAH_box_helicase_dom"/>
</dbReference>
<feature type="compositionally biased region" description="Low complexity" evidence="9">
    <location>
        <begin position="187"/>
        <end position="212"/>
    </location>
</feature>
<dbReference type="Pfam" id="PF00270">
    <property type="entry name" value="DEAD"/>
    <property type="match status" value="1"/>
</dbReference>
<evidence type="ECO:0000256" key="8">
    <source>
        <dbReference type="PROSITE-ProRule" id="PRU00047"/>
    </source>
</evidence>
<feature type="compositionally biased region" description="Low complexity" evidence="9">
    <location>
        <begin position="1078"/>
        <end position="1093"/>
    </location>
</feature>
<keyword evidence="8" id="KW-0479">Metal-binding</keyword>
<dbReference type="PANTHER" id="PTHR13710:SF156">
    <property type="entry name" value="ATP-DEPENDENT DNA HELICASE Q-LIKE 4B"/>
    <property type="match status" value="1"/>
</dbReference>
<dbReference type="InterPro" id="IPR004589">
    <property type="entry name" value="DNA_helicase_ATP-dep_RecQ"/>
</dbReference>
<gene>
    <name evidence="13" type="ORF">Vretifemale_16081</name>
</gene>
<keyword evidence="5" id="KW-0067">ATP-binding</keyword>
<evidence type="ECO:0000256" key="5">
    <source>
        <dbReference type="ARBA" id="ARBA00022840"/>
    </source>
</evidence>
<evidence type="ECO:0000259" key="10">
    <source>
        <dbReference type="PROSITE" id="PS50158"/>
    </source>
</evidence>
<feature type="compositionally biased region" description="Low complexity" evidence="9">
    <location>
        <begin position="66"/>
        <end position="75"/>
    </location>
</feature>
<evidence type="ECO:0000256" key="4">
    <source>
        <dbReference type="ARBA" id="ARBA00022806"/>
    </source>
</evidence>
<evidence type="ECO:0000256" key="7">
    <source>
        <dbReference type="ARBA" id="ARBA00034808"/>
    </source>
</evidence>
<keyword evidence="14" id="KW-1185">Reference proteome</keyword>
<dbReference type="PANTHER" id="PTHR13710">
    <property type="entry name" value="DNA HELICASE RECQ FAMILY MEMBER"/>
    <property type="match status" value="1"/>
</dbReference>
<comment type="similarity">
    <text evidence="1">Belongs to the helicase family. RecQ subfamily.</text>
</comment>
<dbReference type="Pfam" id="PF00098">
    <property type="entry name" value="zf-CCHC"/>
    <property type="match status" value="1"/>
</dbReference>
<dbReference type="EC" id="5.6.2.4" evidence="7"/>
<dbReference type="SMART" id="SM00487">
    <property type="entry name" value="DEXDc"/>
    <property type="match status" value="1"/>
</dbReference>
<protein>
    <recommendedName>
        <fullName evidence="7">DNA 3'-5' helicase</fullName>
        <ecNumber evidence="7">5.6.2.4</ecNumber>
    </recommendedName>
</protein>
<evidence type="ECO:0000256" key="9">
    <source>
        <dbReference type="SAM" id="MobiDB-lite"/>
    </source>
</evidence>
<keyword evidence="8" id="KW-0863">Zinc-finger</keyword>
<keyword evidence="3" id="KW-0378">Hydrolase</keyword>
<dbReference type="InterPro" id="IPR001650">
    <property type="entry name" value="Helicase_C-like"/>
</dbReference>
<dbReference type="GO" id="GO:0008270">
    <property type="term" value="F:zinc ion binding"/>
    <property type="evidence" value="ECO:0007669"/>
    <property type="project" value="UniProtKB-KW"/>
</dbReference>
<dbReference type="Gene3D" id="3.40.50.300">
    <property type="entry name" value="P-loop containing nucleotide triphosphate hydrolases"/>
    <property type="match status" value="2"/>
</dbReference>
<feature type="region of interest" description="Disordered" evidence="9">
    <location>
        <begin position="1053"/>
        <end position="1103"/>
    </location>
</feature>
<feature type="compositionally biased region" description="Low complexity" evidence="9">
    <location>
        <begin position="219"/>
        <end position="228"/>
    </location>
</feature>
<dbReference type="GO" id="GO:0009378">
    <property type="term" value="F:four-way junction helicase activity"/>
    <property type="evidence" value="ECO:0007669"/>
    <property type="project" value="TreeGrafter"/>
</dbReference>